<dbReference type="WBParaSite" id="L893_g5744.t1">
    <property type="protein sequence ID" value="L893_g5744.t1"/>
    <property type="gene ID" value="L893_g5744"/>
</dbReference>
<reference evidence="2" key="1">
    <citation type="submission" date="2016-11" db="UniProtKB">
        <authorList>
            <consortium name="WormBaseParasite"/>
        </authorList>
    </citation>
    <scope>IDENTIFICATION</scope>
</reference>
<accession>A0A1I8AIA4</accession>
<dbReference type="PANTHER" id="PTHR34401:SF3">
    <property type="entry name" value="DB DOMAIN-CONTAINING PROTEIN"/>
    <property type="match status" value="1"/>
</dbReference>
<sequence length="138" mass="14375">MIIATMECTEKALANSCAAAPGRMVTKRYPETLKIATLAEINKMLGRSGIAGQTKNMLATGKKFAGCVKNCMEKRSGNCANKLGCGLDLPSDNQLVQIAKQCAMKSGFNTAAVQSVCNCAANAGVVGLRGVCNKIVIS</sequence>
<name>A0A1I8AIA4_9BILA</name>
<proteinExistence type="predicted"/>
<protein>
    <submittedName>
        <fullName evidence="2">CFEM domain-containing protein</fullName>
    </submittedName>
</protein>
<keyword evidence="1" id="KW-1185">Reference proteome</keyword>
<dbReference type="AlphaFoldDB" id="A0A1I8AIA4"/>
<dbReference type="PANTHER" id="PTHR34401">
    <property type="entry name" value="PROTEIN CBG12388-RELATED"/>
    <property type="match status" value="1"/>
</dbReference>
<evidence type="ECO:0000313" key="2">
    <source>
        <dbReference type="WBParaSite" id="L893_g5744.t1"/>
    </source>
</evidence>
<organism evidence="1 2">
    <name type="scientific">Steinernema glaseri</name>
    <dbReference type="NCBI Taxonomy" id="37863"/>
    <lineage>
        <taxon>Eukaryota</taxon>
        <taxon>Metazoa</taxon>
        <taxon>Ecdysozoa</taxon>
        <taxon>Nematoda</taxon>
        <taxon>Chromadorea</taxon>
        <taxon>Rhabditida</taxon>
        <taxon>Tylenchina</taxon>
        <taxon>Panagrolaimomorpha</taxon>
        <taxon>Strongyloidoidea</taxon>
        <taxon>Steinernematidae</taxon>
        <taxon>Steinernema</taxon>
    </lineage>
</organism>
<evidence type="ECO:0000313" key="1">
    <source>
        <dbReference type="Proteomes" id="UP000095287"/>
    </source>
</evidence>
<dbReference type="Proteomes" id="UP000095287">
    <property type="component" value="Unplaced"/>
</dbReference>